<evidence type="ECO:0000259" key="1">
    <source>
        <dbReference type="Pfam" id="PF00144"/>
    </source>
</evidence>
<dbReference type="Proteomes" id="UP000324917">
    <property type="component" value="Unassembled WGS sequence"/>
</dbReference>
<comment type="caution">
    <text evidence="2">The sequence shown here is derived from an EMBL/GenBank/DDBJ whole genome shotgun (WGS) entry which is preliminary data.</text>
</comment>
<keyword evidence="2" id="KW-0378">Hydrolase</keyword>
<dbReference type="GO" id="GO:0009002">
    <property type="term" value="F:serine-type D-Ala-D-Ala carboxypeptidase activity"/>
    <property type="evidence" value="ECO:0007669"/>
    <property type="project" value="UniProtKB-EC"/>
</dbReference>
<dbReference type="Pfam" id="PF00144">
    <property type="entry name" value="Beta-lactamase"/>
    <property type="match status" value="1"/>
</dbReference>
<name>A0A5A5RGK2_MICAE</name>
<dbReference type="AlphaFoldDB" id="A0A5A5RGK2"/>
<dbReference type="InterPro" id="IPR050491">
    <property type="entry name" value="AmpC-like"/>
</dbReference>
<dbReference type="InterPro" id="IPR001466">
    <property type="entry name" value="Beta-lactam-related"/>
</dbReference>
<dbReference type="EMBL" id="BHVP01000043">
    <property type="protein sequence ID" value="GCA75664.1"/>
    <property type="molecule type" value="Genomic_DNA"/>
</dbReference>
<sequence length="381" mass="42148">MLLSRTSRISFLVVYTVLCLLGGANSWGQSNNLPLSCSTSIRASGRGERLLTQKADAIVNDFMQKNKIPGLVLGVVKNGKIVVEKGCGVISLDSGMIPNENTIFNIGSVSKPLTAFGIMYLVDQGKLRLDDVASQYIPNLPPSWRKTTIRQFMSHQSGIPQFKRNLPTFNEMLASSNNLPLTFAPGTRNEYNNFNYVVIGKVIEIVSGQPYLDFMRQKIFLPLGMTRTGFGLRDANTATGYINADRNGQLLPVDQVMPPGGLYNIPSGFMQSTLGDLLKFYNAIRKNKLLSPASYRQMLEPTQPNLPGSPGWMINYLGGVEVVSKNGSVKGYRSMFLFVPDRDHAVIFLYNFNSGNNPGRIISSFTNSLLRDVCNFHPLRN</sequence>
<dbReference type="SUPFAM" id="SSF56601">
    <property type="entry name" value="beta-lactamase/transpeptidase-like"/>
    <property type="match status" value="1"/>
</dbReference>
<protein>
    <submittedName>
        <fullName evidence="2">D-alanyl-D-alanine carboxypeptidase</fullName>
        <ecNumber evidence="2">3.4.16.4</ecNumber>
    </submittedName>
</protein>
<keyword evidence="2" id="KW-0121">Carboxypeptidase</keyword>
<keyword evidence="2" id="KW-0645">Protease</keyword>
<dbReference type="PANTHER" id="PTHR46825">
    <property type="entry name" value="D-ALANYL-D-ALANINE-CARBOXYPEPTIDASE/ENDOPEPTIDASE AMPH"/>
    <property type="match status" value="1"/>
</dbReference>
<gene>
    <name evidence="2" type="ORF">MiTe_02500</name>
</gene>
<dbReference type="EC" id="3.4.16.4" evidence="2"/>
<dbReference type="PANTHER" id="PTHR46825:SF9">
    <property type="entry name" value="BETA-LACTAMASE-RELATED DOMAIN-CONTAINING PROTEIN"/>
    <property type="match status" value="1"/>
</dbReference>
<organism evidence="2 3">
    <name type="scientific">Microcystis aeruginosa NIES-2520</name>
    <dbReference type="NCBI Taxonomy" id="2303982"/>
    <lineage>
        <taxon>Bacteria</taxon>
        <taxon>Bacillati</taxon>
        <taxon>Cyanobacteriota</taxon>
        <taxon>Cyanophyceae</taxon>
        <taxon>Oscillatoriophycideae</taxon>
        <taxon>Chroococcales</taxon>
        <taxon>Microcystaceae</taxon>
        <taxon>Microcystis</taxon>
    </lineage>
</organism>
<accession>A0A5A5RGK2</accession>
<evidence type="ECO:0000313" key="3">
    <source>
        <dbReference type="Proteomes" id="UP000324917"/>
    </source>
</evidence>
<evidence type="ECO:0000313" key="2">
    <source>
        <dbReference type="EMBL" id="GCA75664.1"/>
    </source>
</evidence>
<dbReference type="Gene3D" id="3.40.710.10">
    <property type="entry name" value="DD-peptidase/beta-lactamase superfamily"/>
    <property type="match status" value="1"/>
</dbReference>
<reference evidence="2 3" key="1">
    <citation type="submission" date="2018-09" db="EMBL/GenBank/DDBJ databases">
        <title>Evolutionary history of phycoerythrin pigmentation in the water bloom-forming cyanobacterium Microcystis aeruginosa.</title>
        <authorList>
            <person name="Tanabe Y."/>
            <person name="Tanabe Y."/>
            <person name="Yamaguchi H."/>
        </authorList>
    </citation>
    <scope>NUCLEOTIDE SEQUENCE [LARGE SCALE GENOMIC DNA]</scope>
    <source>
        <strain evidence="2 3">NIES-2520</strain>
    </source>
</reference>
<proteinExistence type="predicted"/>
<dbReference type="InterPro" id="IPR012338">
    <property type="entry name" value="Beta-lactam/transpept-like"/>
</dbReference>
<feature type="domain" description="Beta-lactamase-related" evidence="1">
    <location>
        <begin position="56"/>
        <end position="358"/>
    </location>
</feature>